<dbReference type="InterPro" id="IPR054471">
    <property type="entry name" value="GPIID_WHD"/>
</dbReference>
<accession>A0AAN7C0U0</accession>
<evidence type="ECO:0000313" key="4">
    <source>
        <dbReference type="Proteomes" id="UP001303760"/>
    </source>
</evidence>
<protein>
    <recommendedName>
        <fullName evidence="5">NWD NACHT-NTPase N-terminal domain-containing protein</fullName>
    </recommendedName>
</protein>
<evidence type="ECO:0000259" key="2">
    <source>
        <dbReference type="Pfam" id="PF22939"/>
    </source>
</evidence>
<evidence type="ECO:0008006" key="5">
    <source>
        <dbReference type="Google" id="ProtNLM"/>
    </source>
</evidence>
<organism evidence="3 4">
    <name type="scientific">Achaetomium macrosporum</name>
    <dbReference type="NCBI Taxonomy" id="79813"/>
    <lineage>
        <taxon>Eukaryota</taxon>
        <taxon>Fungi</taxon>
        <taxon>Dikarya</taxon>
        <taxon>Ascomycota</taxon>
        <taxon>Pezizomycotina</taxon>
        <taxon>Sordariomycetes</taxon>
        <taxon>Sordariomycetidae</taxon>
        <taxon>Sordariales</taxon>
        <taxon>Chaetomiaceae</taxon>
        <taxon>Achaetomium</taxon>
    </lineage>
</organism>
<feature type="domain" description="GPI inositol-deacylase winged helix" evidence="2">
    <location>
        <begin position="191"/>
        <end position="279"/>
    </location>
</feature>
<dbReference type="Pfam" id="PF17100">
    <property type="entry name" value="NACHT_N"/>
    <property type="match status" value="1"/>
</dbReference>
<dbReference type="PANTHER" id="PTHR10039">
    <property type="entry name" value="AMELOGENIN"/>
    <property type="match status" value="1"/>
</dbReference>
<feature type="domain" description="NWD NACHT-NTPase N-terminal" evidence="1">
    <location>
        <begin position="3"/>
        <end position="154"/>
    </location>
</feature>
<gene>
    <name evidence="3" type="ORF">C8A03DRAFT_39281</name>
</gene>
<name>A0AAN7C0U0_9PEZI</name>
<dbReference type="PANTHER" id="PTHR10039:SF5">
    <property type="entry name" value="NACHT DOMAIN-CONTAINING PROTEIN"/>
    <property type="match status" value="1"/>
</dbReference>
<dbReference type="AlphaFoldDB" id="A0AAN7C0U0"/>
<evidence type="ECO:0000259" key="1">
    <source>
        <dbReference type="Pfam" id="PF17100"/>
    </source>
</evidence>
<sequence>MDEKKTHATDRIAKAAEFALWAKDWIGDAVKASPEASIAWAGVCIVLPLLTNPRTADEANRDGFTYATARMRYYAALEPLLQQLDQDVGVTLVLMAEANEHIVVLYQHILQFQIRSVLRFYQSRITGYAKDMFLREDWKRMKTEIEKMEVTVNQNLTQINELVSTQKLMSLNKTSTSALGAMEQFFVNDAYEKILRKSKNKSMVRKVLSIILAASRPLTLSEMNVAVNIDEKSQSIDDLDLEDAEAFKSRLRSWCGLFVSIHHGRIYFLHQTAREFLLAKPPSTATVPSGPHWHRSIAIYHAQQANCRQLEEAWKTCLQWAESRGMVFAGEKS</sequence>
<dbReference type="EMBL" id="MU860696">
    <property type="protein sequence ID" value="KAK4233037.1"/>
    <property type="molecule type" value="Genomic_DNA"/>
</dbReference>
<keyword evidence="4" id="KW-1185">Reference proteome</keyword>
<reference evidence="3" key="2">
    <citation type="submission" date="2023-05" db="EMBL/GenBank/DDBJ databases">
        <authorList>
            <consortium name="Lawrence Berkeley National Laboratory"/>
            <person name="Steindorff A."/>
            <person name="Hensen N."/>
            <person name="Bonometti L."/>
            <person name="Westerberg I."/>
            <person name="Brannstrom I.O."/>
            <person name="Guillou S."/>
            <person name="Cros-Aarteil S."/>
            <person name="Calhoun S."/>
            <person name="Haridas S."/>
            <person name="Kuo A."/>
            <person name="Mondo S."/>
            <person name="Pangilinan J."/>
            <person name="Riley R."/>
            <person name="Labutti K."/>
            <person name="Andreopoulos B."/>
            <person name="Lipzen A."/>
            <person name="Chen C."/>
            <person name="Yanf M."/>
            <person name="Daum C."/>
            <person name="Ng V."/>
            <person name="Clum A."/>
            <person name="Ohm R."/>
            <person name="Martin F."/>
            <person name="Silar P."/>
            <person name="Natvig D."/>
            <person name="Lalanne C."/>
            <person name="Gautier V."/>
            <person name="Ament-Velasquez S.L."/>
            <person name="Kruys A."/>
            <person name="Hutchinson M.I."/>
            <person name="Powell A.J."/>
            <person name="Barry K."/>
            <person name="Miller A.N."/>
            <person name="Grigoriev I.V."/>
            <person name="Debuchy R."/>
            <person name="Gladieux P."/>
            <person name="Thoren M.H."/>
            <person name="Johannesson H."/>
        </authorList>
    </citation>
    <scope>NUCLEOTIDE SEQUENCE</scope>
    <source>
        <strain evidence="3">CBS 532.94</strain>
    </source>
</reference>
<dbReference type="Pfam" id="PF22939">
    <property type="entry name" value="WHD_GPIID"/>
    <property type="match status" value="1"/>
</dbReference>
<comment type="caution">
    <text evidence="3">The sequence shown here is derived from an EMBL/GenBank/DDBJ whole genome shotgun (WGS) entry which is preliminary data.</text>
</comment>
<reference evidence="3" key="1">
    <citation type="journal article" date="2023" name="Mol. Phylogenet. Evol.">
        <title>Genome-scale phylogeny and comparative genomics of the fungal order Sordariales.</title>
        <authorList>
            <person name="Hensen N."/>
            <person name="Bonometti L."/>
            <person name="Westerberg I."/>
            <person name="Brannstrom I.O."/>
            <person name="Guillou S."/>
            <person name="Cros-Aarteil S."/>
            <person name="Calhoun S."/>
            <person name="Haridas S."/>
            <person name="Kuo A."/>
            <person name="Mondo S."/>
            <person name="Pangilinan J."/>
            <person name="Riley R."/>
            <person name="LaButti K."/>
            <person name="Andreopoulos B."/>
            <person name="Lipzen A."/>
            <person name="Chen C."/>
            <person name="Yan M."/>
            <person name="Daum C."/>
            <person name="Ng V."/>
            <person name="Clum A."/>
            <person name="Steindorff A."/>
            <person name="Ohm R.A."/>
            <person name="Martin F."/>
            <person name="Silar P."/>
            <person name="Natvig D.O."/>
            <person name="Lalanne C."/>
            <person name="Gautier V."/>
            <person name="Ament-Velasquez S.L."/>
            <person name="Kruys A."/>
            <person name="Hutchinson M.I."/>
            <person name="Powell A.J."/>
            <person name="Barry K."/>
            <person name="Miller A.N."/>
            <person name="Grigoriev I.V."/>
            <person name="Debuchy R."/>
            <person name="Gladieux P."/>
            <person name="Hiltunen Thoren M."/>
            <person name="Johannesson H."/>
        </authorList>
    </citation>
    <scope>NUCLEOTIDE SEQUENCE</scope>
    <source>
        <strain evidence="3">CBS 532.94</strain>
    </source>
</reference>
<evidence type="ECO:0000313" key="3">
    <source>
        <dbReference type="EMBL" id="KAK4233037.1"/>
    </source>
</evidence>
<dbReference type="Proteomes" id="UP001303760">
    <property type="component" value="Unassembled WGS sequence"/>
</dbReference>
<feature type="non-terminal residue" evidence="3">
    <location>
        <position position="333"/>
    </location>
</feature>
<dbReference type="InterPro" id="IPR031359">
    <property type="entry name" value="NACHT_N"/>
</dbReference>
<proteinExistence type="predicted"/>